<gene>
    <name evidence="4" type="primary">LOC108010418</name>
</gene>
<protein>
    <submittedName>
        <fullName evidence="4">Uncharacterized protein</fullName>
    </submittedName>
</protein>
<sequence>MSRQPLGVLLVALSLARIAARPEPQNPFESLSLGAMSVAGNIAEVVQSGAAINKDLNIDNPLMSVHSKTAVGYGDAIRPMAADSSEEDRRRRRRRRSLHRHKRAPCFWKMGTAATTAAPADDDVEARRKRARKRAANNATRSRVSPKTTGKKKFQRRRRQAPMDQNMTPNMGGTDPLALGERIKTMWLSFVDNVTDVVQQVRQKISDTASSTG</sequence>
<dbReference type="RefSeq" id="XP_036675973.2">
    <property type="nucleotide sequence ID" value="XM_036820078.3"/>
</dbReference>
<feature type="signal peptide" evidence="2">
    <location>
        <begin position="1"/>
        <end position="20"/>
    </location>
</feature>
<evidence type="ECO:0000256" key="2">
    <source>
        <dbReference type="SAM" id="SignalP"/>
    </source>
</evidence>
<accession>A0AB40ACH0</accession>
<evidence type="ECO:0000256" key="1">
    <source>
        <dbReference type="SAM" id="MobiDB-lite"/>
    </source>
</evidence>
<dbReference type="AlphaFoldDB" id="A0AB40ACH0"/>
<name>A0AB40ACH0_DROSZ</name>
<dbReference type="Proteomes" id="UP001652628">
    <property type="component" value="Chromosome X"/>
</dbReference>
<feature type="chain" id="PRO_5045153227" evidence="2">
    <location>
        <begin position="21"/>
        <end position="213"/>
    </location>
</feature>
<reference evidence="4" key="1">
    <citation type="submission" date="2025-08" db="UniProtKB">
        <authorList>
            <consortium name="RefSeq"/>
        </authorList>
    </citation>
    <scope>IDENTIFICATION</scope>
</reference>
<feature type="region of interest" description="Disordered" evidence="1">
    <location>
        <begin position="81"/>
        <end position="173"/>
    </location>
</feature>
<feature type="compositionally biased region" description="Basic residues" evidence="1">
    <location>
        <begin position="90"/>
        <end position="104"/>
    </location>
</feature>
<organism evidence="3 4">
    <name type="scientific">Drosophila suzukii</name>
    <name type="common">Spotted-wing drosophila fruit fly</name>
    <dbReference type="NCBI Taxonomy" id="28584"/>
    <lineage>
        <taxon>Eukaryota</taxon>
        <taxon>Metazoa</taxon>
        <taxon>Ecdysozoa</taxon>
        <taxon>Arthropoda</taxon>
        <taxon>Hexapoda</taxon>
        <taxon>Insecta</taxon>
        <taxon>Pterygota</taxon>
        <taxon>Neoptera</taxon>
        <taxon>Endopterygota</taxon>
        <taxon>Diptera</taxon>
        <taxon>Brachycera</taxon>
        <taxon>Muscomorpha</taxon>
        <taxon>Ephydroidea</taxon>
        <taxon>Drosophilidae</taxon>
        <taxon>Drosophila</taxon>
        <taxon>Sophophora</taxon>
    </lineage>
</organism>
<keyword evidence="3" id="KW-1185">Reference proteome</keyword>
<evidence type="ECO:0000313" key="4">
    <source>
        <dbReference type="RefSeq" id="XP_036675973.2"/>
    </source>
</evidence>
<dbReference type="GeneID" id="108010418"/>
<evidence type="ECO:0000313" key="3">
    <source>
        <dbReference type="Proteomes" id="UP001652628"/>
    </source>
</evidence>
<feature type="compositionally biased region" description="Basic residues" evidence="1">
    <location>
        <begin position="149"/>
        <end position="160"/>
    </location>
</feature>
<proteinExistence type="predicted"/>
<keyword evidence="2" id="KW-0732">Signal</keyword>